<proteinExistence type="predicted"/>
<evidence type="ECO:0000313" key="6">
    <source>
        <dbReference type="Proteomes" id="UP001556367"/>
    </source>
</evidence>
<dbReference type="SUPFAM" id="SSF51905">
    <property type="entry name" value="FAD/NAD(P)-binding domain"/>
    <property type="match status" value="1"/>
</dbReference>
<dbReference type="Gene3D" id="3.50.50.60">
    <property type="entry name" value="FAD/NAD(P)-binding domain"/>
    <property type="match status" value="1"/>
</dbReference>
<evidence type="ECO:0000313" key="5">
    <source>
        <dbReference type="EMBL" id="KAL0956449.1"/>
    </source>
</evidence>
<dbReference type="InterPro" id="IPR051104">
    <property type="entry name" value="FAD_monoxygenase"/>
</dbReference>
<dbReference type="Proteomes" id="UP001556367">
    <property type="component" value="Unassembled WGS sequence"/>
</dbReference>
<dbReference type="InterPro" id="IPR002938">
    <property type="entry name" value="FAD-bd"/>
</dbReference>
<keyword evidence="2" id="KW-0274">FAD</keyword>
<keyword evidence="3" id="KW-0560">Oxidoreductase</keyword>
<dbReference type="SUPFAM" id="SSF54373">
    <property type="entry name" value="FAD-linked reductases, C-terminal domain"/>
    <property type="match status" value="1"/>
</dbReference>
<organism evidence="5 6">
    <name type="scientific">Hohenbuehelia grisea</name>
    <dbReference type="NCBI Taxonomy" id="104357"/>
    <lineage>
        <taxon>Eukaryota</taxon>
        <taxon>Fungi</taxon>
        <taxon>Dikarya</taxon>
        <taxon>Basidiomycota</taxon>
        <taxon>Agaricomycotina</taxon>
        <taxon>Agaricomycetes</taxon>
        <taxon>Agaricomycetidae</taxon>
        <taxon>Agaricales</taxon>
        <taxon>Pleurotineae</taxon>
        <taxon>Pleurotaceae</taxon>
        <taxon>Hohenbuehelia</taxon>
    </lineage>
</organism>
<evidence type="ECO:0000256" key="1">
    <source>
        <dbReference type="ARBA" id="ARBA00022630"/>
    </source>
</evidence>
<comment type="caution">
    <text evidence="5">The sequence shown here is derived from an EMBL/GenBank/DDBJ whole genome shotgun (WGS) entry which is preliminary data.</text>
</comment>
<dbReference type="PRINTS" id="PR00420">
    <property type="entry name" value="RNGMNOXGNASE"/>
</dbReference>
<reference evidence="6" key="1">
    <citation type="submission" date="2024-06" db="EMBL/GenBank/DDBJ databases">
        <title>Multi-omics analyses provide insights into the biosynthesis of the anticancer antibiotic pleurotin in Hohenbuehelia grisea.</title>
        <authorList>
            <person name="Weaver J.A."/>
            <person name="Alberti F."/>
        </authorList>
    </citation>
    <scope>NUCLEOTIDE SEQUENCE [LARGE SCALE GENOMIC DNA]</scope>
    <source>
        <strain evidence="6">T-177</strain>
    </source>
</reference>
<accession>A0ABR3JKW7</accession>
<keyword evidence="1" id="KW-0285">Flavoprotein</keyword>
<feature type="domain" description="FAD-binding" evidence="4">
    <location>
        <begin position="6"/>
        <end position="174"/>
    </location>
</feature>
<feature type="domain" description="FAD-binding" evidence="4">
    <location>
        <begin position="293"/>
        <end position="380"/>
    </location>
</feature>
<dbReference type="InterPro" id="IPR036188">
    <property type="entry name" value="FAD/NAD-bd_sf"/>
</dbReference>
<dbReference type="Pfam" id="PF01494">
    <property type="entry name" value="FAD_binding_3"/>
    <property type="match status" value="2"/>
</dbReference>
<gene>
    <name evidence="5" type="ORF">HGRIS_002597</name>
</gene>
<keyword evidence="6" id="KW-1185">Reference proteome</keyword>
<evidence type="ECO:0000259" key="4">
    <source>
        <dbReference type="Pfam" id="PF01494"/>
    </source>
</evidence>
<evidence type="ECO:0000256" key="3">
    <source>
        <dbReference type="ARBA" id="ARBA00023002"/>
    </source>
</evidence>
<name>A0ABR3JKW7_9AGAR</name>
<dbReference type="PANTHER" id="PTHR46720">
    <property type="entry name" value="HYDROXYLASE, PUTATIVE (AFU_ORTHOLOGUE AFUA_3G01460)-RELATED"/>
    <property type="match status" value="1"/>
</dbReference>
<dbReference type="PANTHER" id="PTHR46720:SF3">
    <property type="entry name" value="FAD-BINDING DOMAIN-CONTAINING PROTEIN-RELATED"/>
    <property type="match status" value="1"/>
</dbReference>
<dbReference type="EMBL" id="JASNQZ010000006">
    <property type="protein sequence ID" value="KAL0956449.1"/>
    <property type="molecule type" value="Genomic_DNA"/>
</dbReference>
<sequence length="448" mass="48698">MPKDKLSVAICGGGIGGLVAAIALSKYPDISVHVYEAKRSFEEVGAGIGIWPRAWKVLATLGLAQELLLCTNIEISELLGPSFRFRKGDEREGLDFYTMMTHGRLITLHRADLQRVLLSHLADKCQITCSKQLSSYEEQEFGPIELSFADGTSSTCDVLIGADGIRSGIRSCMLAVQPVQNFTDQQLAEIGLRPSAIHPIWTGYTAYRTLISADRLKQLQPDHRVFSGPTQYFGHGGCITAYEVSQGSLVNFAGFRFRPPNEEHSFSGSPMINQHELAGYFQGWDSEVQALLEAVESATSWAIHTVEPLQTLAVGRVVLLGDAAHGVMPFQGAGAGLAIEGAYTLACLLGDSRTTVETIPEALKAYDQTIRPLARQAAEASALNGKYFTLQESVVKVNQDSARSSDKDRERLSEVGRLVEVNWQWAWVGNAEDSVQQALSMLSGGSSS</sequence>
<protein>
    <recommendedName>
        <fullName evidence="4">FAD-binding domain-containing protein</fullName>
    </recommendedName>
</protein>
<evidence type="ECO:0000256" key="2">
    <source>
        <dbReference type="ARBA" id="ARBA00022827"/>
    </source>
</evidence>